<keyword evidence="1" id="KW-0732">Signal</keyword>
<gene>
    <name evidence="2" type="ORF">BN997_02063</name>
</gene>
<dbReference type="Proteomes" id="UP000040453">
    <property type="component" value="Unassembled WGS sequence"/>
</dbReference>
<organism evidence="2 3">
    <name type="scientific">Oceanobacillus oncorhynchi</name>
    <dbReference type="NCBI Taxonomy" id="545501"/>
    <lineage>
        <taxon>Bacteria</taxon>
        <taxon>Bacillati</taxon>
        <taxon>Bacillota</taxon>
        <taxon>Bacilli</taxon>
        <taxon>Bacillales</taxon>
        <taxon>Bacillaceae</taxon>
        <taxon>Oceanobacillus</taxon>
    </lineage>
</organism>
<keyword evidence="3" id="KW-1185">Reference proteome</keyword>
<dbReference type="EMBL" id="CDGG01000001">
    <property type="protein sequence ID" value="CEI82204.1"/>
    <property type="molecule type" value="Genomic_DNA"/>
</dbReference>
<dbReference type="STRING" id="545501.BN997_02063"/>
<sequence length="112" mass="12360">MKTILLSTAAGALLFSGIYANTGEAEEVTADKEAVTMEEQTGANTQEEMDIIQDQIPSGNESVQVVEDNPHKRILFIGDDANQKKYKTIFIKETSRLKIIDLNGGQIFNEII</sequence>
<dbReference type="RefSeq" id="WP_052484972.1">
    <property type="nucleotide sequence ID" value="NZ_CAXOIH010000015.1"/>
</dbReference>
<evidence type="ECO:0000313" key="2">
    <source>
        <dbReference type="EMBL" id="CEI82204.1"/>
    </source>
</evidence>
<accession>A0A0A1MR80</accession>
<evidence type="ECO:0000256" key="1">
    <source>
        <dbReference type="SAM" id="SignalP"/>
    </source>
</evidence>
<reference evidence="2 3" key="1">
    <citation type="submission" date="2014-11" db="EMBL/GenBank/DDBJ databases">
        <authorList>
            <person name="Urmite Genomes Urmite Genomes"/>
        </authorList>
    </citation>
    <scope>NUCLEOTIDE SEQUENCE [LARGE SCALE GENOMIC DNA]</scope>
    <source>
        <strain evidence="2 3">Oc5</strain>
    </source>
</reference>
<protein>
    <submittedName>
        <fullName evidence="2">Uncharacterized protein</fullName>
    </submittedName>
</protein>
<dbReference type="OrthoDB" id="2168541at2"/>
<feature type="chain" id="PRO_5038769645" evidence="1">
    <location>
        <begin position="21"/>
        <end position="112"/>
    </location>
</feature>
<feature type="signal peptide" evidence="1">
    <location>
        <begin position="1"/>
        <end position="20"/>
    </location>
</feature>
<name>A0A0A1MR80_9BACI</name>
<evidence type="ECO:0000313" key="3">
    <source>
        <dbReference type="Proteomes" id="UP000040453"/>
    </source>
</evidence>
<dbReference type="AlphaFoldDB" id="A0A0A1MR80"/>
<proteinExistence type="predicted"/>